<dbReference type="InterPro" id="IPR029044">
    <property type="entry name" value="Nucleotide-diphossugar_trans"/>
</dbReference>
<dbReference type="PANTHER" id="PTHR43630">
    <property type="entry name" value="POLY-BETA-1,6-N-ACETYL-D-GLUCOSAMINE SYNTHASE"/>
    <property type="match status" value="1"/>
</dbReference>
<evidence type="ECO:0000313" key="6">
    <source>
        <dbReference type="EMBL" id="KJL47555.1"/>
    </source>
</evidence>
<evidence type="ECO:0000256" key="1">
    <source>
        <dbReference type="ARBA" id="ARBA00006739"/>
    </source>
</evidence>
<dbReference type="AlphaFoldDB" id="A0A0M2HRK3"/>
<reference evidence="6 7" key="1">
    <citation type="submission" date="2015-02" db="EMBL/GenBank/DDBJ databases">
        <title>Draft genome sequences of ten Microbacterium spp. with emphasis on heavy metal contaminated environments.</title>
        <authorList>
            <person name="Corretto E."/>
        </authorList>
    </citation>
    <scope>NUCLEOTIDE SEQUENCE [LARGE SCALE GENOMIC DNA]</scope>
    <source>
        <strain evidence="6 7">SA35</strain>
    </source>
</reference>
<dbReference type="STRING" id="273678.RS84_02352"/>
<keyword evidence="4" id="KW-1133">Transmembrane helix</keyword>
<dbReference type="Pfam" id="PF00535">
    <property type="entry name" value="Glycos_transf_2"/>
    <property type="match status" value="1"/>
</dbReference>
<comment type="caution">
    <text evidence="6">The sequence shown here is derived from an EMBL/GenBank/DDBJ whole genome shotgun (WGS) entry which is preliminary data.</text>
</comment>
<keyword evidence="4" id="KW-0472">Membrane</keyword>
<feature type="transmembrane region" description="Helical" evidence="4">
    <location>
        <begin position="6"/>
        <end position="26"/>
    </location>
</feature>
<gene>
    <name evidence="6" type="primary">pgaC_1</name>
    <name evidence="6" type="ORF">RS84_02352</name>
</gene>
<feature type="transmembrane region" description="Helical" evidence="4">
    <location>
        <begin position="321"/>
        <end position="339"/>
    </location>
</feature>
<sequence length="377" mass="41090">MNVLGLVLVVVAAVCAFAVIYPYLVYPALLRLLPAVQSQQGTDDPPRASDFAILFCAFNEERSAQAKVENLSRLRERHPDLEIRIYDDASTDRTAEIFGTLGPGVVLRSSERAGKATGMARLVASTERDILLFTDANVLLAEDIIDRSAPYFSDPTVGGVCGHLSYDAAEATATQAAGGAYWRLEEAIKRLESRSGSVIGGDGSIFVMRRELYPEVPATAQDDFTATMNVVFEKKRLVVADDVIVRERLVAKSGDEYRRKVRISARAMHTHMKMRDRLTEMSALDRWKYASHKVTRWFGALFLGLGLISGVLGLTVVSPPVGFATLSIVGALGLLIWFVPQLGAIREVIIAVLATGQGVFLALTGATFATWTPPQSR</sequence>
<dbReference type="Gene3D" id="3.90.550.10">
    <property type="entry name" value="Spore Coat Polysaccharide Biosynthesis Protein SpsA, Chain A"/>
    <property type="match status" value="1"/>
</dbReference>
<dbReference type="SUPFAM" id="SSF53448">
    <property type="entry name" value="Nucleotide-diphospho-sugar transferases"/>
    <property type="match status" value="1"/>
</dbReference>
<dbReference type="Proteomes" id="UP000033900">
    <property type="component" value="Unassembled WGS sequence"/>
</dbReference>
<evidence type="ECO:0000256" key="2">
    <source>
        <dbReference type="ARBA" id="ARBA00022676"/>
    </source>
</evidence>
<dbReference type="EC" id="2.4.1.-" evidence="6"/>
<comment type="similarity">
    <text evidence="1">Belongs to the glycosyltransferase 2 family.</text>
</comment>
<dbReference type="PANTHER" id="PTHR43630:SF1">
    <property type="entry name" value="POLY-BETA-1,6-N-ACETYL-D-GLUCOSAMINE SYNTHASE"/>
    <property type="match status" value="1"/>
</dbReference>
<accession>A0A0M2HRK3</accession>
<evidence type="ECO:0000259" key="5">
    <source>
        <dbReference type="Pfam" id="PF00535"/>
    </source>
</evidence>
<dbReference type="PATRIC" id="fig|273678.4.peg.2353"/>
<keyword evidence="4" id="KW-0812">Transmembrane</keyword>
<keyword evidence="2 6" id="KW-0328">Glycosyltransferase</keyword>
<feature type="domain" description="Glycosyltransferase 2-like" evidence="5">
    <location>
        <begin position="53"/>
        <end position="213"/>
    </location>
</feature>
<keyword evidence="7" id="KW-1185">Reference proteome</keyword>
<organism evidence="6 7">
    <name type="scientific">Microbacterium hydrocarbonoxydans</name>
    <dbReference type="NCBI Taxonomy" id="273678"/>
    <lineage>
        <taxon>Bacteria</taxon>
        <taxon>Bacillati</taxon>
        <taxon>Actinomycetota</taxon>
        <taxon>Actinomycetes</taxon>
        <taxon>Micrococcales</taxon>
        <taxon>Microbacteriaceae</taxon>
        <taxon>Microbacterium</taxon>
    </lineage>
</organism>
<dbReference type="GO" id="GO:0016757">
    <property type="term" value="F:glycosyltransferase activity"/>
    <property type="evidence" value="ECO:0007669"/>
    <property type="project" value="UniProtKB-KW"/>
</dbReference>
<keyword evidence="3 6" id="KW-0808">Transferase</keyword>
<evidence type="ECO:0000256" key="3">
    <source>
        <dbReference type="ARBA" id="ARBA00022679"/>
    </source>
</evidence>
<proteinExistence type="inferred from homology"/>
<protein>
    <submittedName>
        <fullName evidence="6">Poly-beta-1,6-N-acetyl-D-glucosamine synthase</fullName>
        <ecNumber evidence="6">2.4.1.-</ecNumber>
    </submittedName>
</protein>
<evidence type="ECO:0000313" key="7">
    <source>
        <dbReference type="Proteomes" id="UP000033900"/>
    </source>
</evidence>
<dbReference type="EMBL" id="JYJB01000009">
    <property type="protein sequence ID" value="KJL47555.1"/>
    <property type="molecule type" value="Genomic_DNA"/>
</dbReference>
<name>A0A0M2HRK3_9MICO</name>
<dbReference type="InterPro" id="IPR001173">
    <property type="entry name" value="Glyco_trans_2-like"/>
</dbReference>
<feature type="transmembrane region" description="Helical" evidence="4">
    <location>
        <begin position="294"/>
        <end position="315"/>
    </location>
</feature>
<feature type="transmembrane region" description="Helical" evidence="4">
    <location>
        <begin position="348"/>
        <end position="371"/>
    </location>
</feature>
<evidence type="ECO:0000256" key="4">
    <source>
        <dbReference type="SAM" id="Phobius"/>
    </source>
</evidence>